<dbReference type="Proteomes" id="UP000001745">
    <property type="component" value="Unassembled WGS sequence"/>
</dbReference>
<feature type="compositionally biased region" description="Basic and acidic residues" evidence="2">
    <location>
        <begin position="17"/>
        <end position="26"/>
    </location>
</feature>
<dbReference type="GeneID" id="8106110"/>
<evidence type="ECO:0000256" key="2">
    <source>
        <dbReference type="SAM" id="MobiDB-lite"/>
    </source>
</evidence>
<dbReference type="RefSeq" id="XP_002478236.1">
    <property type="nucleotide sequence ID" value="XM_002478191.1"/>
</dbReference>
<dbReference type="AlphaFoldDB" id="B8M0H6"/>
<organism evidence="3 4">
    <name type="scientific">Talaromyces stipitatus (strain ATCC 10500 / CBS 375.48 / QM 6759 / NRRL 1006)</name>
    <name type="common">Penicillium stipitatum</name>
    <dbReference type="NCBI Taxonomy" id="441959"/>
    <lineage>
        <taxon>Eukaryota</taxon>
        <taxon>Fungi</taxon>
        <taxon>Dikarya</taxon>
        <taxon>Ascomycota</taxon>
        <taxon>Pezizomycotina</taxon>
        <taxon>Eurotiomycetes</taxon>
        <taxon>Eurotiomycetidae</taxon>
        <taxon>Eurotiales</taxon>
        <taxon>Trichocomaceae</taxon>
        <taxon>Talaromyces</taxon>
        <taxon>Talaromyces sect. Talaromyces</taxon>
    </lineage>
</organism>
<feature type="region of interest" description="Disordered" evidence="2">
    <location>
        <begin position="1"/>
        <end position="26"/>
    </location>
</feature>
<accession>B8M0H6</accession>
<dbReference type="VEuPathDB" id="FungiDB:TSTA_085040"/>
<proteinExistence type="predicted"/>
<dbReference type="InParanoid" id="B8M0H6"/>
<sequence>MFSTISYNNGLLEEEEVSTKEPSSDRPQKRLACLECRVRKPEEPGQYGGIIPSGDTCLNSILKASKALHARDSPPLKGGGIGCNCAQSATLMLGELDSKISNIAELSVDAILTDQKFALGQFNSWLTCENCHSPRATTKIIVLIAEGLCYCLERAVTDYVGQLQEGGEEPAQFLTGFCNIGNYPINSWHEWTHILRVALLCRCKELHAAVASLQERDVLNTLLSEAEQKLTNMMNRLKKCEGDL</sequence>
<evidence type="ECO:0000313" key="4">
    <source>
        <dbReference type="Proteomes" id="UP000001745"/>
    </source>
</evidence>
<keyword evidence="4" id="KW-1185">Reference proteome</keyword>
<dbReference type="eggNOG" id="ENOG502SS23">
    <property type="taxonomic scope" value="Eukaryota"/>
</dbReference>
<evidence type="ECO:0000313" key="3">
    <source>
        <dbReference type="EMBL" id="EED21273.1"/>
    </source>
</evidence>
<dbReference type="STRING" id="441959.B8M0H6"/>
<dbReference type="HOGENOM" id="CLU_1138645_0_0_1"/>
<keyword evidence="1" id="KW-0175">Coiled coil</keyword>
<reference evidence="4" key="1">
    <citation type="journal article" date="2015" name="Genome Announc.">
        <title>Genome sequence of the AIDS-associated pathogen Penicillium marneffei (ATCC18224) and its near taxonomic relative Talaromyces stipitatus (ATCC10500).</title>
        <authorList>
            <person name="Nierman W.C."/>
            <person name="Fedorova-Abrams N.D."/>
            <person name="Andrianopoulos A."/>
        </authorList>
    </citation>
    <scope>NUCLEOTIDE SEQUENCE [LARGE SCALE GENOMIC DNA]</scope>
    <source>
        <strain evidence="4">ATCC 10500 / CBS 375.48 / QM 6759 / NRRL 1006</strain>
    </source>
</reference>
<feature type="coiled-coil region" evidence="1">
    <location>
        <begin position="216"/>
        <end position="243"/>
    </location>
</feature>
<gene>
    <name evidence="3" type="ORF">TSTA_085040</name>
</gene>
<evidence type="ECO:0000256" key="1">
    <source>
        <dbReference type="SAM" id="Coils"/>
    </source>
</evidence>
<dbReference type="OrthoDB" id="2943660at2759"/>
<name>B8M0H6_TALSN</name>
<protein>
    <submittedName>
        <fullName evidence="3">Uncharacterized protein</fullName>
    </submittedName>
</protein>
<dbReference type="EMBL" id="EQ962653">
    <property type="protein sequence ID" value="EED21273.1"/>
    <property type="molecule type" value="Genomic_DNA"/>
</dbReference>